<evidence type="ECO:0000256" key="1">
    <source>
        <dbReference type="SAM" id="MobiDB-lite"/>
    </source>
</evidence>
<feature type="region of interest" description="Disordered" evidence="1">
    <location>
        <begin position="87"/>
        <end position="126"/>
    </location>
</feature>
<reference evidence="2" key="2">
    <citation type="submission" date="2020-09" db="EMBL/GenBank/DDBJ databases">
        <authorList>
            <person name="Sun Q."/>
            <person name="Ohkuma M."/>
        </authorList>
    </citation>
    <scope>NUCLEOTIDE SEQUENCE</scope>
    <source>
        <strain evidence="2">JCM 4988</strain>
    </source>
</reference>
<feature type="compositionally biased region" description="Pro residues" evidence="1">
    <location>
        <begin position="110"/>
        <end position="126"/>
    </location>
</feature>
<organism evidence="2 3">
    <name type="scientific">Streptomyces inusitatus</name>
    <dbReference type="NCBI Taxonomy" id="68221"/>
    <lineage>
        <taxon>Bacteria</taxon>
        <taxon>Bacillati</taxon>
        <taxon>Actinomycetota</taxon>
        <taxon>Actinomycetes</taxon>
        <taxon>Kitasatosporales</taxon>
        <taxon>Streptomycetaceae</taxon>
        <taxon>Streptomyces</taxon>
    </lineage>
</organism>
<dbReference type="AlphaFoldDB" id="A0A918QMQ4"/>
<evidence type="ECO:0008006" key="4">
    <source>
        <dbReference type="Google" id="ProtNLM"/>
    </source>
</evidence>
<dbReference type="Proteomes" id="UP000630936">
    <property type="component" value="Unassembled WGS sequence"/>
</dbReference>
<dbReference type="EMBL" id="BMWG01000032">
    <property type="protein sequence ID" value="GGZ61471.1"/>
    <property type="molecule type" value="Genomic_DNA"/>
</dbReference>
<proteinExistence type="predicted"/>
<evidence type="ECO:0000313" key="3">
    <source>
        <dbReference type="Proteomes" id="UP000630936"/>
    </source>
</evidence>
<name>A0A918QMQ4_9ACTN</name>
<evidence type="ECO:0000313" key="2">
    <source>
        <dbReference type="EMBL" id="GGZ61471.1"/>
    </source>
</evidence>
<accession>A0A918QMQ4</accession>
<protein>
    <recommendedName>
        <fullName evidence="4">Restriction endonuclease type IV Mrr domain-containing protein</fullName>
    </recommendedName>
</protein>
<dbReference type="RefSeq" id="WP_190126782.1">
    <property type="nucleotide sequence ID" value="NZ_BMWG01000032.1"/>
</dbReference>
<reference evidence="2" key="1">
    <citation type="journal article" date="2014" name="Int. J. Syst. Evol. Microbiol.">
        <title>Complete genome sequence of Corynebacterium casei LMG S-19264T (=DSM 44701T), isolated from a smear-ripened cheese.</title>
        <authorList>
            <consortium name="US DOE Joint Genome Institute (JGI-PGF)"/>
            <person name="Walter F."/>
            <person name="Albersmeier A."/>
            <person name="Kalinowski J."/>
            <person name="Ruckert C."/>
        </authorList>
    </citation>
    <scope>NUCLEOTIDE SEQUENCE</scope>
    <source>
        <strain evidence="2">JCM 4988</strain>
    </source>
</reference>
<keyword evidence="3" id="KW-1185">Reference proteome</keyword>
<sequence length="267" mass="28768">MADSVPVRCPSCLRDHLFASPVYPCACGAPLAPPLLLGAPPERMVRRSWDEEWVVVRCTACGRRDHWPQPELGCPCGTLLRVPVRRAEDGPPLDSAARPDGRAEVRPAAVEPPPAPPYAPARPALSPRPPFRPVTIRTERDAVSVVTLYLRWLGFHDVTGRETHPAEARPEGPPEVRTAATTVELRAAGLIAQVDPSTRPATLRDVECLWLNGMAESSATAFFSLAGYAPQARERADGLGVPLFVMDLTGNPQPVNGAAEELMETGA</sequence>
<gene>
    <name evidence="2" type="ORF">GCM10010387_63840</name>
</gene>
<comment type="caution">
    <text evidence="2">The sequence shown here is derived from an EMBL/GenBank/DDBJ whole genome shotgun (WGS) entry which is preliminary data.</text>
</comment>